<proteinExistence type="predicted"/>
<feature type="transmembrane region" description="Helical" evidence="5">
    <location>
        <begin position="88"/>
        <end position="108"/>
    </location>
</feature>
<feature type="domain" description="Cytochrome c assembly protein" evidence="6">
    <location>
        <begin position="66"/>
        <end position="266"/>
    </location>
</feature>
<organism evidence="7">
    <name type="scientific">Halalkalibacterium halodurans</name>
    <name type="common">Bacillus halodurans</name>
    <dbReference type="NCBI Taxonomy" id="86665"/>
    <lineage>
        <taxon>Bacteria</taxon>
        <taxon>Bacillati</taxon>
        <taxon>Bacillota</taxon>
        <taxon>Bacilli</taxon>
        <taxon>Bacillales</taxon>
        <taxon>Bacillaceae</taxon>
        <taxon>Halalkalibacterium (ex Joshi et al. 2022)</taxon>
    </lineage>
</organism>
<comment type="caution">
    <text evidence="7">The sequence shown here is derived from an EMBL/GenBank/DDBJ whole genome shotgun (WGS) entry which is preliminary data.</text>
</comment>
<evidence type="ECO:0000313" key="7">
    <source>
        <dbReference type="EMBL" id="KOO38206.1"/>
    </source>
</evidence>
<dbReference type="GO" id="GO:0020037">
    <property type="term" value="F:heme binding"/>
    <property type="evidence" value="ECO:0007669"/>
    <property type="project" value="InterPro"/>
</dbReference>
<dbReference type="Pfam" id="PF01578">
    <property type="entry name" value="Cytochrom_C_asm"/>
    <property type="match status" value="1"/>
</dbReference>
<feature type="transmembrane region" description="Helical" evidence="5">
    <location>
        <begin position="33"/>
        <end position="54"/>
    </location>
</feature>
<sequence length="271" mass="31489">MNWIYPLTIIIYSISLFAYFIDFLQHNRKVNRLAFWLLSVVWLLQTVFFIIRAIDLNRLPIITPFEGLFFYAWVVVTLSLIINRVFRVDFLVFFVNIIGFVMMSFSLFTPDGDVPESLASLLISELLIIHVSMILLSYAGLTLAFAFSALYVLEHQMLKRKKWGKRLLRLGSLTKLDQYAFHSTMFAFPLFLIGIILGFVWASIQFGELPWFDAKVISSMIVMCGYAVYLYQRVVKMKRGYSMALLNVACFLLILINYFLPGSLSTFHLWD</sequence>
<dbReference type="PANTHER" id="PTHR30071">
    <property type="entry name" value="HEME EXPORTER PROTEIN C"/>
    <property type="match status" value="1"/>
</dbReference>
<evidence type="ECO:0000256" key="3">
    <source>
        <dbReference type="ARBA" id="ARBA00022989"/>
    </source>
</evidence>
<accession>A0A0M0KHB0</accession>
<feature type="transmembrane region" description="Helical" evidence="5">
    <location>
        <begin position="60"/>
        <end position="81"/>
    </location>
</feature>
<dbReference type="GeneID" id="87598569"/>
<reference evidence="7" key="1">
    <citation type="submission" date="2015-08" db="EMBL/GenBank/DDBJ databases">
        <title>Complete DNA Sequence of Pseudomonas syringae pv. actinidiae, the Causal Agent of Kiwifruit Canker Disease.</title>
        <authorList>
            <person name="Rikkerink E.H.A."/>
            <person name="Fineran P.C."/>
        </authorList>
    </citation>
    <scope>NUCLEOTIDE SEQUENCE</scope>
    <source>
        <strain evidence="7">DSM 13666</strain>
    </source>
</reference>
<feature type="transmembrane region" description="Helical" evidence="5">
    <location>
        <begin position="128"/>
        <end position="153"/>
    </location>
</feature>
<dbReference type="InterPro" id="IPR045062">
    <property type="entry name" value="Cyt_c_biogenesis_CcsA/CcmC"/>
</dbReference>
<gene>
    <name evidence="7" type="ORF">AMD02_04520</name>
</gene>
<evidence type="ECO:0000256" key="2">
    <source>
        <dbReference type="ARBA" id="ARBA00022692"/>
    </source>
</evidence>
<evidence type="ECO:0000256" key="5">
    <source>
        <dbReference type="SAM" id="Phobius"/>
    </source>
</evidence>
<feature type="transmembrane region" description="Helical" evidence="5">
    <location>
        <begin position="214"/>
        <end position="231"/>
    </location>
</feature>
<keyword evidence="3 5" id="KW-1133">Transmembrane helix</keyword>
<dbReference type="InterPro" id="IPR002541">
    <property type="entry name" value="Cyt_c_assembly"/>
</dbReference>
<dbReference type="OMA" id="LYFYAWL"/>
<keyword evidence="4 5" id="KW-0472">Membrane</keyword>
<dbReference type="AlphaFoldDB" id="A0A0M0KHB0"/>
<keyword evidence="2 5" id="KW-0812">Transmembrane</keyword>
<feature type="transmembrane region" description="Helical" evidence="5">
    <location>
        <begin position="6"/>
        <end position="24"/>
    </location>
</feature>
<evidence type="ECO:0000256" key="1">
    <source>
        <dbReference type="ARBA" id="ARBA00004141"/>
    </source>
</evidence>
<feature type="transmembrane region" description="Helical" evidence="5">
    <location>
        <begin position="179"/>
        <end position="202"/>
    </location>
</feature>
<dbReference type="GO" id="GO:0005886">
    <property type="term" value="C:plasma membrane"/>
    <property type="evidence" value="ECO:0007669"/>
    <property type="project" value="TreeGrafter"/>
</dbReference>
<dbReference type="GO" id="GO:0017004">
    <property type="term" value="P:cytochrome complex assembly"/>
    <property type="evidence" value="ECO:0007669"/>
    <property type="project" value="InterPro"/>
</dbReference>
<dbReference type="EMBL" id="LILD01000001">
    <property type="protein sequence ID" value="KOO38206.1"/>
    <property type="molecule type" value="Genomic_DNA"/>
</dbReference>
<dbReference type="PANTHER" id="PTHR30071:SF15">
    <property type="entry name" value="PROTEIN HEMX"/>
    <property type="match status" value="1"/>
</dbReference>
<dbReference type="PATRIC" id="fig|136160.3.peg.1175"/>
<name>A0A0M0KHB0_ALKHA</name>
<evidence type="ECO:0000259" key="6">
    <source>
        <dbReference type="Pfam" id="PF01578"/>
    </source>
</evidence>
<evidence type="ECO:0000256" key="4">
    <source>
        <dbReference type="ARBA" id="ARBA00023136"/>
    </source>
</evidence>
<protein>
    <submittedName>
        <fullName evidence="7">Cytochrome C assembly protein</fullName>
    </submittedName>
</protein>
<feature type="transmembrane region" description="Helical" evidence="5">
    <location>
        <begin position="243"/>
        <end position="260"/>
    </location>
</feature>
<comment type="subcellular location">
    <subcellularLocation>
        <location evidence="1">Membrane</location>
        <topology evidence="1">Multi-pass membrane protein</topology>
    </subcellularLocation>
</comment>
<dbReference type="RefSeq" id="WP_010899191.1">
    <property type="nucleotide sequence ID" value="NZ_CP040441.1"/>
</dbReference>